<sequence length="172" mass="20311">MPSEIIIESELLILKRTDEEDIDFVLNQESSTENNRFITQWTKYQHFAAIGDPDKEHIIIQSKMNERIVGYIILAGLEDYNNSIELLRIVISDKGHGFGHECVRLIKEICFKKYMAHRLWLDVKEHNHRAKHVYHKCGFTIEGTIRECIRTDNKYESLIIMSILETEYQDLE</sequence>
<dbReference type="Gene3D" id="3.40.630.30">
    <property type="match status" value="1"/>
</dbReference>
<dbReference type="EMBL" id="BMKR01000037">
    <property type="protein sequence ID" value="GGG04304.1"/>
    <property type="molecule type" value="Genomic_DNA"/>
</dbReference>
<dbReference type="PANTHER" id="PTHR43415:SF3">
    <property type="entry name" value="GNAT-FAMILY ACETYLTRANSFERASE"/>
    <property type="match status" value="1"/>
</dbReference>
<dbReference type="InterPro" id="IPR016181">
    <property type="entry name" value="Acyl_CoA_acyltransferase"/>
</dbReference>
<dbReference type="Pfam" id="PF00583">
    <property type="entry name" value="Acetyltransf_1"/>
    <property type="match status" value="1"/>
</dbReference>
<reference evidence="2" key="1">
    <citation type="journal article" date="2014" name="Int. J. Syst. Evol. Microbiol.">
        <title>Complete genome sequence of Corynebacterium casei LMG S-19264T (=DSM 44701T), isolated from a smear-ripened cheese.</title>
        <authorList>
            <consortium name="US DOE Joint Genome Institute (JGI-PGF)"/>
            <person name="Walter F."/>
            <person name="Albersmeier A."/>
            <person name="Kalinowski J."/>
            <person name="Ruckert C."/>
        </authorList>
    </citation>
    <scope>NUCLEOTIDE SEQUENCE</scope>
    <source>
        <strain evidence="2">CGMCC 1.16134</strain>
    </source>
</reference>
<dbReference type="Proteomes" id="UP000637643">
    <property type="component" value="Unassembled WGS sequence"/>
</dbReference>
<keyword evidence="3" id="KW-1185">Reference proteome</keyword>
<protein>
    <submittedName>
        <fullName evidence="2">N-acetyltransferase</fullName>
    </submittedName>
</protein>
<name>A0A917FTR5_9BACL</name>
<comment type="caution">
    <text evidence="2">The sequence shown here is derived from an EMBL/GenBank/DDBJ whole genome shotgun (WGS) entry which is preliminary data.</text>
</comment>
<dbReference type="AlphaFoldDB" id="A0A917FTR5"/>
<dbReference type="RefSeq" id="WP_189030797.1">
    <property type="nucleotide sequence ID" value="NZ_BMKR01000037.1"/>
</dbReference>
<organism evidence="2 3">
    <name type="scientific">Paenibacillus albidus</name>
    <dbReference type="NCBI Taxonomy" id="2041023"/>
    <lineage>
        <taxon>Bacteria</taxon>
        <taxon>Bacillati</taxon>
        <taxon>Bacillota</taxon>
        <taxon>Bacilli</taxon>
        <taxon>Bacillales</taxon>
        <taxon>Paenibacillaceae</taxon>
        <taxon>Paenibacillus</taxon>
    </lineage>
</organism>
<evidence type="ECO:0000259" key="1">
    <source>
        <dbReference type="PROSITE" id="PS51186"/>
    </source>
</evidence>
<dbReference type="SUPFAM" id="SSF55729">
    <property type="entry name" value="Acyl-CoA N-acyltransferases (Nat)"/>
    <property type="match status" value="1"/>
</dbReference>
<accession>A0A917FTR5</accession>
<proteinExistence type="predicted"/>
<evidence type="ECO:0000313" key="3">
    <source>
        <dbReference type="Proteomes" id="UP000637643"/>
    </source>
</evidence>
<dbReference type="PANTHER" id="PTHR43415">
    <property type="entry name" value="SPERMIDINE N(1)-ACETYLTRANSFERASE"/>
    <property type="match status" value="1"/>
</dbReference>
<feature type="domain" description="N-acetyltransferase" evidence="1">
    <location>
        <begin position="12"/>
        <end position="166"/>
    </location>
</feature>
<dbReference type="PROSITE" id="PS51186">
    <property type="entry name" value="GNAT"/>
    <property type="match status" value="1"/>
</dbReference>
<evidence type="ECO:0000313" key="2">
    <source>
        <dbReference type="EMBL" id="GGG04304.1"/>
    </source>
</evidence>
<reference evidence="2" key="2">
    <citation type="submission" date="2020-09" db="EMBL/GenBank/DDBJ databases">
        <authorList>
            <person name="Sun Q."/>
            <person name="Zhou Y."/>
        </authorList>
    </citation>
    <scope>NUCLEOTIDE SEQUENCE</scope>
    <source>
        <strain evidence="2">CGMCC 1.16134</strain>
    </source>
</reference>
<dbReference type="InterPro" id="IPR000182">
    <property type="entry name" value="GNAT_dom"/>
</dbReference>
<dbReference type="GO" id="GO:0016747">
    <property type="term" value="F:acyltransferase activity, transferring groups other than amino-acyl groups"/>
    <property type="evidence" value="ECO:0007669"/>
    <property type="project" value="InterPro"/>
</dbReference>
<gene>
    <name evidence="2" type="ORF">GCM10010912_56330</name>
</gene>